<gene>
    <name evidence="1" type="ORF">HLPR_13470</name>
</gene>
<dbReference type="KEGG" id="hprf:HLPR_13470"/>
<dbReference type="EMBL" id="AP028654">
    <property type="protein sequence ID" value="BEP29016.1"/>
    <property type="molecule type" value="Genomic_DNA"/>
</dbReference>
<reference evidence="1 2" key="1">
    <citation type="submission" date="2023-08" db="EMBL/GenBank/DDBJ databases">
        <title>Helicovermis profunda gen. nov., sp. nov., a novel mesophilic, fermentative bacterium within the Bacillota from a deep-sea hydrothermal vent chimney.</title>
        <authorList>
            <person name="Miyazaki U."/>
            <person name="Mizutani D."/>
            <person name="Hashimoto Y."/>
            <person name="Tame A."/>
            <person name="Sawayama S."/>
            <person name="Miyazaki J."/>
            <person name="Takai K."/>
            <person name="Nakagawa S."/>
        </authorList>
    </citation>
    <scope>NUCLEOTIDE SEQUENCE [LARGE SCALE GENOMIC DNA]</scope>
    <source>
        <strain evidence="1 2">S502</strain>
    </source>
</reference>
<name>A0AAU9ENW6_9FIRM</name>
<dbReference type="RefSeq" id="WP_338537310.1">
    <property type="nucleotide sequence ID" value="NZ_AP028654.1"/>
</dbReference>
<accession>A0AAU9ENW6</accession>
<evidence type="ECO:0000313" key="1">
    <source>
        <dbReference type="EMBL" id="BEP29016.1"/>
    </source>
</evidence>
<keyword evidence="2" id="KW-1185">Reference proteome</keyword>
<dbReference type="AlphaFoldDB" id="A0AAU9ENW6"/>
<evidence type="ECO:0000313" key="2">
    <source>
        <dbReference type="Proteomes" id="UP001321786"/>
    </source>
</evidence>
<dbReference type="Proteomes" id="UP001321786">
    <property type="component" value="Chromosome"/>
</dbReference>
<sequence length="239" mass="28178">MFRQIKRKKYTGSNVKISNIPKRFQKSMFYKTKHLNPSDLNENTYSNLQNLLGNKETIKLLEELGNLEFVENSDNSFLLKELKRENKTKEARNNEKDLGFILKDRKNSYVKKGKRNKFIPGNNYLNKPLTSGSDWHHRIDGFVAFVNIMKGYDKTKDEKEIETKEYDMLLNNVEKNKRDVVEMIFKMVSNLPDFNDDDEVLNRYFKVIKFIIASGIDIDNLIKLRGNYKNQKTSMINDV</sequence>
<organism evidence="1 2">
    <name type="scientific">Helicovermis profundi</name>
    <dbReference type="NCBI Taxonomy" id="3065157"/>
    <lineage>
        <taxon>Bacteria</taxon>
        <taxon>Bacillati</taxon>
        <taxon>Bacillota</taxon>
        <taxon>Clostridia</taxon>
        <taxon>Helicovermis</taxon>
    </lineage>
</organism>
<proteinExistence type="predicted"/>
<protein>
    <submittedName>
        <fullName evidence="1">Uncharacterized protein</fullName>
    </submittedName>
</protein>